<proteinExistence type="predicted"/>
<reference evidence="1 2" key="1">
    <citation type="journal article" date="2019" name="Int. J. Syst. Evol. Microbiol.">
        <title>The Global Catalogue of Microorganisms (GCM) 10K type strain sequencing project: providing services to taxonomists for standard genome sequencing and annotation.</title>
        <authorList>
            <consortium name="The Broad Institute Genomics Platform"/>
            <consortium name="The Broad Institute Genome Sequencing Center for Infectious Disease"/>
            <person name="Wu L."/>
            <person name="Ma J."/>
        </authorList>
    </citation>
    <scope>NUCLEOTIDE SEQUENCE [LARGE SCALE GENOMIC DNA]</scope>
    <source>
        <strain evidence="1 2">JCM 16330</strain>
    </source>
</reference>
<organism evidence="1 2">
    <name type="scientific">Halarchaeum salinum</name>
    <dbReference type="NCBI Taxonomy" id="489912"/>
    <lineage>
        <taxon>Archaea</taxon>
        <taxon>Methanobacteriati</taxon>
        <taxon>Methanobacteriota</taxon>
        <taxon>Stenosarchaea group</taxon>
        <taxon>Halobacteria</taxon>
        <taxon>Halobacteriales</taxon>
        <taxon>Halobacteriaceae</taxon>
    </lineage>
</organism>
<dbReference type="AlphaFoldDB" id="A0AAV3SA47"/>
<evidence type="ECO:0000313" key="2">
    <source>
        <dbReference type="Proteomes" id="UP001500837"/>
    </source>
</evidence>
<keyword evidence="2" id="KW-1185">Reference proteome</keyword>
<name>A0AAV3SA47_9EURY</name>
<evidence type="ECO:0000313" key="1">
    <source>
        <dbReference type="EMBL" id="GAA0309397.1"/>
    </source>
</evidence>
<dbReference type="Proteomes" id="UP001500837">
    <property type="component" value="Unassembled WGS sequence"/>
</dbReference>
<comment type="caution">
    <text evidence="1">The sequence shown here is derived from an EMBL/GenBank/DDBJ whole genome shotgun (WGS) entry which is preliminary data.</text>
</comment>
<sequence length="92" mass="9814">MRTGGDVLASTRCGIVEGSLDLQVLRGLIVGFLGFRITPVADVAGVDGERILPRILVLGDPAIVRDEHERRGRLGTLRTEIANPSGILDTPI</sequence>
<protein>
    <submittedName>
        <fullName evidence="1">Uncharacterized protein</fullName>
    </submittedName>
</protein>
<dbReference type="EMBL" id="BAAABL010000072">
    <property type="protein sequence ID" value="GAA0309397.1"/>
    <property type="molecule type" value="Genomic_DNA"/>
</dbReference>
<gene>
    <name evidence="1" type="ORF">GCM10009066_23620</name>
</gene>
<accession>A0AAV3SA47</accession>